<name>X5IBS6_9ACTN</name>
<dbReference type="SUPFAM" id="SSF51735">
    <property type="entry name" value="NAD(P)-binding Rossmann-fold domains"/>
    <property type="match status" value="1"/>
</dbReference>
<dbReference type="GO" id="GO:0050577">
    <property type="term" value="F:GDP-L-fucose synthase activity"/>
    <property type="evidence" value="ECO:0007669"/>
    <property type="project" value="TreeGrafter"/>
</dbReference>
<gene>
    <name evidence="2" type="primary">cmiC2</name>
</gene>
<protein>
    <submittedName>
        <fullName evidence="2">4-ketoreductase</fullName>
    </submittedName>
</protein>
<dbReference type="InterPro" id="IPR036291">
    <property type="entry name" value="NAD(P)-bd_dom_sf"/>
</dbReference>
<evidence type="ECO:0000259" key="1">
    <source>
        <dbReference type="Pfam" id="PF01370"/>
    </source>
</evidence>
<feature type="domain" description="NAD-dependent epimerase/dehydratase" evidence="1">
    <location>
        <begin position="25"/>
        <end position="269"/>
    </location>
</feature>
<dbReference type="InterPro" id="IPR001509">
    <property type="entry name" value="Epimerase_deHydtase"/>
</dbReference>
<dbReference type="Pfam" id="PF01370">
    <property type="entry name" value="Epimerase"/>
    <property type="match status" value="1"/>
</dbReference>
<dbReference type="PANTHER" id="PTHR43238">
    <property type="entry name" value="GDP-L-FUCOSE SYNTHASE"/>
    <property type="match status" value="1"/>
</dbReference>
<evidence type="ECO:0000313" key="2">
    <source>
        <dbReference type="EMBL" id="BAO66514.1"/>
    </source>
</evidence>
<sequence>MSPRVPLCEEESAVMSAHTWAGRTVVVTGGTGFIGSHFVEELLARQAHVIRLYRTGSRHPSSDLPGNDRLRTIRVDLCDEPAVRRVFAWAPGGVDAVVHCAAMWGSAGYRYDHPATVFEANFRPVANVLKCAQEHGVTDVVLLGSGEIYKAPTARPLREEDDFRTAVRYTTDGYYLAKLHEEMLADSYRHEHGMNVFRPRLTGIYGPRDNFAADADRVIPAMIAHAAADRDIVVWGDGSQTRTYMYVTDLVRAVLHMVATNKHHTLNVGTSETVSMRDLAHLVCAALGKPSRITFDPDKPTGRSNRTLDLTRLDGILDFRPRGLREGLVQTAHWYLRNRIVSSQREP</sequence>
<dbReference type="EMBL" id="AB818354">
    <property type="protein sequence ID" value="BAO66514.1"/>
    <property type="molecule type" value="Genomic_DNA"/>
</dbReference>
<dbReference type="Gene3D" id="3.40.50.720">
    <property type="entry name" value="NAD(P)-binding Rossmann-like Domain"/>
    <property type="match status" value="1"/>
</dbReference>
<organism evidence="2">
    <name type="scientific">Streptomyces sp. MJ635-86F5</name>
    <dbReference type="NCBI Taxonomy" id="1321967"/>
    <lineage>
        <taxon>Bacteria</taxon>
        <taxon>Bacillati</taxon>
        <taxon>Actinomycetota</taxon>
        <taxon>Actinomycetes</taxon>
        <taxon>Kitasatosporales</taxon>
        <taxon>Streptomycetaceae</taxon>
        <taxon>Streptomyces</taxon>
    </lineage>
</organism>
<dbReference type="AlphaFoldDB" id="X5IBS6"/>
<reference evidence="2" key="1">
    <citation type="journal article" date="2013" name="ChemBioChem">
        <title>A unique amino transfer mechanism for constructing the ?-amino fatty acid starter unit in the biosynthesis of the macrolactam antibiotic cremimycin.</title>
        <authorList>
            <person name="Amagai K."/>
            <person name="Takaku R."/>
            <person name="Kudo F."/>
            <person name="Eguchi T."/>
        </authorList>
    </citation>
    <scope>NUCLEOTIDE SEQUENCE</scope>
    <source>
        <strain evidence="2">MJ635-86F5</strain>
    </source>
</reference>
<proteinExistence type="predicted"/>
<dbReference type="PANTHER" id="PTHR43238:SF1">
    <property type="entry name" value="GDP-L-FUCOSE SYNTHASE"/>
    <property type="match status" value="1"/>
</dbReference>
<accession>X5IBS6</accession>